<dbReference type="KEGG" id="ttf:THTE_1627"/>
<accession>A0A286RE33</accession>
<evidence type="ECO:0000313" key="1">
    <source>
        <dbReference type="EMBL" id="ASV74229.1"/>
    </source>
</evidence>
<reference evidence="1 2" key="1">
    <citation type="journal article" name="Front. Microbiol.">
        <title>Sugar Metabolism of the First Thermophilic Planctomycete Thermogutta terrifontis: Comparative Genomic and Transcriptomic Approaches.</title>
        <authorList>
            <person name="Elcheninov A.G."/>
            <person name="Menzel P."/>
            <person name="Gudbergsdottir S.R."/>
            <person name="Slesarev A.I."/>
            <person name="Kadnikov V.V."/>
            <person name="Krogh A."/>
            <person name="Bonch-Osmolovskaya E.A."/>
            <person name="Peng X."/>
            <person name="Kublanov I.V."/>
        </authorList>
    </citation>
    <scope>NUCLEOTIDE SEQUENCE [LARGE SCALE GENOMIC DNA]</scope>
    <source>
        <strain evidence="1 2">R1</strain>
    </source>
</reference>
<protein>
    <submittedName>
        <fullName evidence="1">Uncharacterized protein</fullName>
    </submittedName>
</protein>
<name>A0A286RE33_9BACT</name>
<organism evidence="1 2">
    <name type="scientific">Thermogutta terrifontis</name>
    <dbReference type="NCBI Taxonomy" id="1331910"/>
    <lineage>
        <taxon>Bacteria</taxon>
        <taxon>Pseudomonadati</taxon>
        <taxon>Planctomycetota</taxon>
        <taxon>Planctomycetia</taxon>
        <taxon>Pirellulales</taxon>
        <taxon>Thermoguttaceae</taxon>
        <taxon>Thermogutta</taxon>
    </lineage>
</organism>
<dbReference type="EMBL" id="CP018477">
    <property type="protein sequence ID" value="ASV74229.1"/>
    <property type="molecule type" value="Genomic_DNA"/>
</dbReference>
<dbReference type="AlphaFoldDB" id="A0A286RE33"/>
<proteinExistence type="predicted"/>
<gene>
    <name evidence="1" type="ORF">THTE_1627</name>
</gene>
<keyword evidence="2" id="KW-1185">Reference proteome</keyword>
<evidence type="ECO:0000313" key="2">
    <source>
        <dbReference type="Proteomes" id="UP000215086"/>
    </source>
</evidence>
<sequence>MKLRFPASIFPGGPHLGQSLPIITGQVEKRLLRVFMPS</sequence>
<dbReference type="Proteomes" id="UP000215086">
    <property type="component" value="Chromosome"/>
</dbReference>